<evidence type="ECO:0000313" key="2">
    <source>
        <dbReference type="EMBL" id="MFD2256237.1"/>
    </source>
</evidence>
<feature type="transmembrane region" description="Helical" evidence="1">
    <location>
        <begin position="92"/>
        <end position="109"/>
    </location>
</feature>
<keyword evidence="3" id="KW-1185">Reference proteome</keyword>
<dbReference type="EMBL" id="JBHUIT010000005">
    <property type="protein sequence ID" value="MFD2256237.1"/>
    <property type="molecule type" value="Genomic_DNA"/>
</dbReference>
<feature type="transmembrane region" description="Helical" evidence="1">
    <location>
        <begin position="198"/>
        <end position="216"/>
    </location>
</feature>
<gene>
    <name evidence="2" type="ORF">ACFSSA_06100</name>
</gene>
<keyword evidence="1" id="KW-0472">Membrane</keyword>
<keyword evidence="1" id="KW-0812">Transmembrane</keyword>
<dbReference type="Proteomes" id="UP001597375">
    <property type="component" value="Unassembled WGS sequence"/>
</dbReference>
<feature type="transmembrane region" description="Helical" evidence="1">
    <location>
        <begin position="170"/>
        <end position="192"/>
    </location>
</feature>
<dbReference type="RefSeq" id="WP_386819297.1">
    <property type="nucleotide sequence ID" value="NZ_JBHUIT010000005.1"/>
</dbReference>
<feature type="transmembrane region" description="Helical" evidence="1">
    <location>
        <begin position="9"/>
        <end position="29"/>
    </location>
</feature>
<accession>A0ABW5D5B8</accession>
<comment type="caution">
    <text evidence="2">The sequence shown here is derived from an EMBL/GenBank/DDBJ whole genome shotgun (WGS) entry which is preliminary data.</text>
</comment>
<reference evidence="3" key="1">
    <citation type="journal article" date="2019" name="Int. J. Syst. Evol. Microbiol.">
        <title>The Global Catalogue of Microorganisms (GCM) 10K type strain sequencing project: providing services to taxonomists for standard genome sequencing and annotation.</title>
        <authorList>
            <consortium name="The Broad Institute Genomics Platform"/>
            <consortium name="The Broad Institute Genome Sequencing Center for Infectious Disease"/>
            <person name="Wu L."/>
            <person name="Ma J."/>
        </authorList>
    </citation>
    <scope>NUCLEOTIDE SEQUENCE [LARGE SCALE GENOMIC DNA]</scope>
    <source>
        <strain evidence="3">CGMCC 4.7106</strain>
    </source>
</reference>
<dbReference type="PANTHER" id="PTHR37314">
    <property type="entry name" value="SLR0142 PROTEIN"/>
    <property type="match status" value="1"/>
</dbReference>
<sequence>MKQLTPRQIIFGGCMLAFGAAFLNTGFIITAGTSVSHLTGDLSRIASGLASFSETNVTSLLRVLMATLGFIAGATASGFFLHHPTLHVRMPYGRMLSLIGLILFGADALMSHHLISAICVSGFACGMQNALASRYRGSVLRTTHVTGLFTDLGIHLGMKLRGHSIEGWKITIPIYISVSFFAGAAVSSFLVFRYQADWILYTAASYLSAGLIWSFYKRFFRQA</sequence>
<organism evidence="2 3">
    <name type="scientific">Luteolibacter algae</name>
    <dbReference type="NCBI Taxonomy" id="454151"/>
    <lineage>
        <taxon>Bacteria</taxon>
        <taxon>Pseudomonadati</taxon>
        <taxon>Verrucomicrobiota</taxon>
        <taxon>Verrucomicrobiia</taxon>
        <taxon>Verrucomicrobiales</taxon>
        <taxon>Verrucomicrobiaceae</taxon>
        <taxon>Luteolibacter</taxon>
    </lineage>
</organism>
<feature type="transmembrane region" description="Helical" evidence="1">
    <location>
        <begin position="59"/>
        <end position="80"/>
    </location>
</feature>
<dbReference type="Pfam" id="PF06912">
    <property type="entry name" value="DUF1275"/>
    <property type="match status" value="1"/>
</dbReference>
<dbReference type="InterPro" id="IPR010699">
    <property type="entry name" value="DUF1275"/>
</dbReference>
<name>A0ABW5D5B8_9BACT</name>
<keyword evidence="1" id="KW-1133">Transmembrane helix</keyword>
<evidence type="ECO:0000313" key="3">
    <source>
        <dbReference type="Proteomes" id="UP001597375"/>
    </source>
</evidence>
<proteinExistence type="predicted"/>
<protein>
    <submittedName>
        <fullName evidence="2">YoaK family protein</fullName>
    </submittedName>
</protein>
<evidence type="ECO:0000256" key="1">
    <source>
        <dbReference type="SAM" id="Phobius"/>
    </source>
</evidence>
<dbReference type="PANTHER" id="PTHR37314:SF4">
    <property type="entry name" value="UPF0700 TRANSMEMBRANE PROTEIN YOAK"/>
    <property type="match status" value="1"/>
</dbReference>